<dbReference type="Pfam" id="PF01381">
    <property type="entry name" value="HTH_3"/>
    <property type="match status" value="1"/>
</dbReference>
<dbReference type="SMART" id="SM00530">
    <property type="entry name" value="HTH_XRE"/>
    <property type="match status" value="1"/>
</dbReference>
<keyword evidence="6" id="KW-1185">Reference proteome</keyword>
<keyword evidence="1" id="KW-0805">Transcription regulation</keyword>
<dbReference type="PROSITE" id="PS50943">
    <property type="entry name" value="HTH_CROC1"/>
    <property type="match status" value="1"/>
</dbReference>
<keyword evidence="3" id="KW-0804">Transcription</keyword>
<sequence>MLSFGKDIDAGTHMIAYGKRIEALRQAQGWRQQDLADRCGWGSPSRIGNYEREDREPTLRDFEVMADVLGVSTPYLIFGEEAGSPPQTSVVSYQAAADDITTKFVLVDNYHIQPTASSGAVSWEKSGQDPLSFPQSFFDARELNPRHLKALQVNGTNMQPHLRLGDTVLIDSSDTAPRNGEIYVVAFGDEWFIKRVFKTPTNIILRSDSEDEPDVLIGRDELYITKFFGRVVWRGG</sequence>
<evidence type="ECO:0000256" key="2">
    <source>
        <dbReference type="ARBA" id="ARBA00023125"/>
    </source>
</evidence>
<dbReference type="Gene3D" id="2.10.109.10">
    <property type="entry name" value="Umud Fragment, subunit A"/>
    <property type="match status" value="1"/>
</dbReference>
<organism evidence="5 6">
    <name type="scientific">Chromobacterium violaceum</name>
    <dbReference type="NCBI Taxonomy" id="536"/>
    <lineage>
        <taxon>Bacteria</taxon>
        <taxon>Pseudomonadati</taxon>
        <taxon>Pseudomonadota</taxon>
        <taxon>Betaproteobacteria</taxon>
        <taxon>Neisseriales</taxon>
        <taxon>Chromobacteriaceae</taxon>
        <taxon>Chromobacterium</taxon>
    </lineage>
</organism>
<evidence type="ECO:0000259" key="4">
    <source>
        <dbReference type="PROSITE" id="PS50943"/>
    </source>
</evidence>
<dbReference type="PANTHER" id="PTHR40661:SF3">
    <property type="entry name" value="FELS-1 PROPHAGE TRANSCRIPTIONAL REGULATOR"/>
    <property type="match status" value="1"/>
</dbReference>
<name>A0A202B2B8_CHRVL</name>
<dbReference type="GO" id="GO:0003677">
    <property type="term" value="F:DNA binding"/>
    <property type="evidence" value="ECO:0007669"/>
    <property type="project" value="UniProtKB-KW"/>
</dbReference>
<reference evidence="5 6" key="1">
    <citation type="submission" date="2017-05" db="EMBL/GenBank/DDBJ databases">
        <title>Chromobacterium violaceum GHPS1 isolated from Hydrocarbon polluted soil in French Guiana display an awesome secondary metabolite arsenal and a battery of drug and heavy-metal-resistance and detoxification of xenobiotics proteins.</title>
        <authorList>
            <person name="Belbahri L."/>
        </authorList>
    </citation>
    <scope>NUCLEOTIDE SEQUENCE [LARGE SCALE GENOMIC DNA]</scope>
    <source>
        <strain evidence="5 6">GHPS1</strain>
    </source>
</reference>
<dbReference type="CDD" id="cd06529">
    <property type="entry name" value="S24_LexA-like"/>
    <property type="match status" value="1"/>
</dbReference>
<keyword evidence="2" id="KW-0238">DNA-binding</keyword>
<comment type="caution">
    <text evidence="5">The sequence shown here is derived from an EMBL/GenBank/DDBJ whole genome shotgun (WGS) entry which is preliminary data.</text>
</comment>
<dbReference type="SUPFAM" id="SSF51306">
    <property type="entry name" value="LexA/Signal peptidase"/>
    <property type="match status" value="1"/>
</dbReference>
<feature type="domain" description="HTH cro/C1-type" evidence="4">
    <location>
        <begin position="21"/>
        <end position="76"/>
    </location>
</feature>
<protein>
    <recommendedName>
        <fullName evidence="4">HTH cro/C1-type domain-containing protein</fullName>
    </recommendedName>
</protein>
<dbReference type="InterPro" id="IPR001387">
    <property type="entry name" value="Cro/C1-type_HTH"/>
</dbReference>
<evidence type="ECO:0000313" key="6">
    <source>
        <dbReference type="Proteomes" id="UP000196342"/>
    </source>
</evidence>
<evidence type="ECO:0000256" key="3">
    <source>
        <dbReference type="ARBA" id="ARBA00023163"/>
    </source>
</evidence>
<dbReference type="InterPro" id="IPR010982">
    <property type="entry name" value="Lambda_DNA-bd_dom_sf"/>
</dbReference>
<dbReference type="SUPFAM" id="SSF47413">
    <property type="entry name" value="lambda repressor-like DNA-binding domains"/>
    <property type="match status" value="1"/>
</dbReference>
<dbReference type="Proteomes" id="UP000196342">
    <property type="component" value="Unassembled WGS sequence"/>
</dbReference>
<dbReference type="InterPro" id="IPR039418">
    <property type="entry name" value="LexA-like"/>
</dbReference>
<dbReference type="InterPro" id="IPR036286">
    <property type="entry name" value="LexA/Signal_pep-like_sf"/>
</dbReference>
<dbReference type="CDD" id="cd00093">
    <property type="entry name" value="HTH_XRE"/>
    <property type="match status" value="1"/>
</dbReference>
<dbReference type="InterPro" id="IPR015927">
    <property type="entry name" value="Peptidase_S24_S26A/B/C"/>
</dbReference>
<evidence type="ECO:0000256" key="1">
    <source>
        <dbReference type="ARBA" id="ARBA00023015"/>
    </source>
</evidence>
<accession>A0A202B2B8</accession>
<proteinExistence type="predicted"/>
<gene>
    <name evidence="5" type="ORF">CBW21_22485</name>
</gene>
<evidence type="ECO:0000313" key="5">
    <source>
        <dbReference type="EMBL" id="OVE45607.1"/>
    </source>
</evidence>
<dbReference type="Pfam" id="PF00717">
    <property type="entry name" value="Peptidase_S24"/>
    <property type="match status" value="1"/>
</dbReference>
<dbReference type="EMBL" id="NHOO01000032">
    <property type="protein sequence ID" value="OVE45607.1"/>
    <property type="molecule type" value="Genomic_DNA"/>
</dbReference>
<dbReference type="PANTHER" id="PTHR40661">
    <property type="match status" value="1"/>
</dbReference>
<dbReference type="AlphaFoldDB" id="A0A202B2B8"/>
<dbReference type="Gene3D" id="1.10.260.40">
    <property type="entry name" value="lambda repressor-like DNA-binding domains"/>
    <property type="match status" value="1"/>
</dbReference>